<keyword evidence="2" id="KW-0732">Signal</keyword>
<feature type="compositionally biased region" description="Polar residues" evidence="1">
    <location>
        <begin position="119"/>
        <end position="135"/>
    </location>
</feature>
<reference evidence="3" key="1">
    <citation type="submission" date="2021-06" db="EMBL/GenBank/DDBJ databases">
        <authorList>
            <person name="Kallberg Y."/>
            <person name="Tangrot J."/>
            <person name="Rosling A."/>
        </authorList>
    </citation>
    <scope>NUCLEOTIDE SEQUENCE</scope>
    <source>
        <strain evidence="3">FL966</strain>
    </source>
</reference>
<accession>A0A9N8VX36</accession>
<dbReference type="AlphaFoldDB" id="A0A9N8VX36"/>
<keyword evidence="4" id="KW-1185">Reference proteome</keyword>
<proteinExistence type="predicted"/>
<feature type="chain" id="PRO_5040182733" evidence="2">
    <location>
        <begin position="25"/>
        <end position="160"/>
    </location>
</feature>
<dbReference type="OrthoDB" id="2507140at2759"/>
<feature type="compositionally biased region" description="Low complexity" evidence="1">
    <location>
        <begin position="136"/>
        <end position="145"/>
    </location>
</feature>
<sequence>MRIIALLHISLAIILHLLLPSVESTCVNMFVYNECRNRGEFMKSKCAPMDFICQCDALKAIQLCFLQCTDDINIINEGKAYEPSVAQICALGTSQSLTRYPKPTFIVNPTSSIPPQITMNSISTTQKPLPKTQNGSPARTTTTPTAASNRNFFWLFNGII</sequence>
<protein>
    <submittedName>
        <fullName evidence="3">4195_t:CDS:1</fullName>
    </submittedName>
</protein>
<dbReference type="EMBL" id="CAJVQA010000334">
    <property type="protein sequence ID" value="CAG8469433.1"/>
    <property type="molecule type" value="Genomic_DNA"/>
</dbReference>
<dbReference type="Proteomes" id="UP000789759">
    <property type="component" value="Unassembled WGS sequence"/>
</dbReference>
<comment type="caution">
    <text evidence="3">The sequence shown here is derived from an EMBL/GenBank/DDBJ whole genome shotgun (WGS) entry which is preliminary data.</text>
</comment>
<evidence type="ECO:0000256" key="2">
    <source>
        <dbReference type="SAM" id="SignalP"/>
    </source>
</evidence>
<organism evidence="3 4">
    <name type="scientific">Cetraspora pellucida</name>
    <dbReference type="NCBI Taxonomy" id="1433469"/>
    <lineage>
        <taxon>Eukaryota</taxon>
        <taxon>Fungi</taxon>
        <taxon>Fungi incertae sedis</taxon>
        <taxon>Mucoromycota</taxon>
        <taxon>Glomeromycotina</taxon>
        <taxon>Glomeromycetes</taxon>
        <taxon>Diversisporales</taxon>
        <taxon>Gigasporaceae</taxon>
        <taxon>Cetraspora</taxon>
    </lineage>
</organism>
<feature type="signal peptide" evidence="2">
    <location>
        <begin position="1"/>
        <end position="24"/>
    </location>
</feature>
<gene>
    <name evidence="3" type="ORF">CPELLU_LOCUS1001</name>
</gene>
<evidence type="ECO:0000313" key="3">
    <source>
        <dbReference type="EMBL" id="CAG8469433.1"/>
    </source>
</evidence>
<evidence type="ECO:0000256" key="1">
    <source>
        <dbReference type="SAM" id="MobiDB-lite"/>
    </source>
</evidence>
<evidence type="ECO:0000313" key="4">
    <source>
        <dbReference type="Proteomes" id="UP000789759"/>
    </source>
</evidence>
<feature type="region of interest" description="Disordered" evidence="1">
    <location>
        <begin position="119"/>
        <end position="145"/>
    </location>
</feature>
<name>A0A9N8VX36_9GLOM</name>